<feature type="region of interest" description="Disordered" evidence="1">
    <location>
        <begin position="103"/>
        <end position="122"/>
    </location>
</feature>
<protein>
    <submittedName>
        <fullName evidence="2">Uncharacterized protein</fullName>
    </submittedName>
</protein>
<evidence type="ECO:0000256" key="1">
    <source>
        <dbReference type="SAM" id="MobiDB-lite"/>
    </source>
</evidence>
<evidence type="ECO:0000313" key="2">
    <source>
        <dbReference type="EMBL" id="KAJ3664940.1"/>
    </source>
</evidence>
<reference evidence="2" key="1">
    <citation type="journal article" date="2023" name="G3 (Bethesda)">
        <title>Whole genome assemblies of Zophobas morio and Tenebrio molitor.</title>
        <authorList>
            <person name="Kaur S."/>
            <person name="Stinson S.A."/>
            <person name="diCenzo G.C."/>
        </authorList>
    </citation>
    <scope>NUCLEOTIDE SEQUENCE</scope>
    <source>
        <strain evidence="2">QUZm001</strain>
    </source>
</reference>
<dbReference type="EMBL" id="JALNTZ010000001">
    <property type="protein sequence ID" value="KAJ3664940.1"/>
    <property type="molecule type" value="Genomic_DNA"/>
</dbReference>
<accession>A0AA38MNK6</accession>
<gene>
    <name evidence="2" type="ORF">Zmor_000471</name>
</gene>
<dbReference type="Proteomes" id="UP001168821">
    <property type="component" value="Unassembled WGS sequence"/>
</dbReference>
<comment type="caution">
    <text evidence="2">The sequence shown here is derived from an EMBL/GenBank/DDBJ whole genome shotgun (WGS) entry which is preliminary data.</text>
</comment>
<organism evidence="2 3">
    <name type="scientific">Zophobas morio</name>
    <dbReference type="NCBI Taxonomy" id="2755281"/>
    <lineage>
        <taxon>Eukaryota</taxon>
        <taxon>Metazoa</taxon>
        <taxon>Ecdysozoa</taxon>
        <taxon>Arthropoda</taxon>
        <taxon>Hexapoda</taxon>
        <taxon>Insecta</taxon>
        <taxon>Pterygota</taxon>
        <taxon>Neoptera</taxon>
        <taxon>Endopterygota</taxon>
        <taxon>Coleoptera</taxon>
        <taxon>Polyphaga</taxon>
        <taxon>Cucujiformia</taxon>
        <taxon>Tenebrionidae</taxon>
        <taxon>Zophobas</taxon>
    </lineage>
</organism>
<sequence length="258" mass="29412">MMNGLQLGVERARKKTRILGRSSDGKKMGWNDLAGRKYQRSHHAVGGSGHQNQDIHNGGSGAHFGSTRRFLKLGRDFTGSIAEKTSRAGAKSIGPVRRYKKPKIKARGPMRPQNVDSPFGKTTGDIAGLLPVTEEENKYTKKVTGYDDGLQEKLPSVYEILHHQNRMATGRMKTRYDPRDNSIRFQTGDLMWFYNPRRRKGSCLNMFRWESPYIVVSINDVVYRIRRGPNRKMKIVHLGHFMKYDSDTVGVSDRDDQN</sequence>
<dbReference type="AlphaFoldDB" id="A0AA38MNK6"/>
<name>A0AA38MNK6_9CUCU</name>
<proteinExistence type="predicted"/>
<keyword evidence="3" id="KW-1185">Reference proteome</keyword>
<evidence type="ECO:0000313" key="3">
    <source>
        <dbReference type="Proteomes" id="UP001168821"/>
    </source>
</evidence>
<feature type="region of interest" description="Disordered" evidence="1">
    <location>
        <begin position="43"/>
        <end position="62"/>
    </location>
</feature>